<feature type="transmembrane region" description="Helical" evidence="10">
    <location>
        <begin position="41"/>
        <end position="64"/>
    </location>
</feature>
<accession>A0A2Z5G643</accession>
<evidence type="ECO:0000256" key="3">
    <source>
        <dbReference type="ARBA" id="ARBA00022475"/>
    </source>
</evidence>
<dbReference type="Pfam" id="PF06750">
    <property type="entry name" value="A24_N_bact"/>
    <property type="match status" value="1"/>
</dbReference>
<name>A0A2Z5G643_9BACT</name>
<protein>
    <recommendedName>
        <fullName evidence="9">Prepilin leader peptidase/N-methyltransferase</fullName>
        <ecNumber evidence="9">2.1.1.-</ecNumber>
        <ecNumber evidence="9">3.4.23.43</ecNumber>
    </recommendedName>
</protein>
<dbReference type="PRINTS" id="PR00864">
    <property type="entry name" value="PREPILNPTASE"/>
</dbReference>
<dbReference type="EMBL" id="CP030840">
    <property type="protein sequence ID" value="AXC14713.1"/>
    <property type="molecule type" value="Genomic_DNA"/>
</dbReference>
<evidence type="ECO:0000259" key="12">
    <source>
        <dbReference type="Pfam" id="PF06750"/>
    </source>
</evidence>
<keyword evidence="14" id="KW-1185">Reference proteome</keyword>
<keyword evidence="6 10" id="KW-1133">Transmembrane helix</keyword>
<keyword evidence="9" id="KW-0489">Methyltransferase</keyword>
<evidence type="ECO:0000256" key="6">
    <source>
        <dbReference type="ARBA" id="ARBA00022989"/>
    </source>
</evidence>
<organism evidence="13 14">
    <name type="scientific">Acidisarcina polymorpha</name>
    <dbReference type="NCBI Taxonomy" id="2211140"/>
    <lineage>
        <taxon>Bacteria</taxon>
        <taxon>Pseudomonadati</taxon>
        <taxon>Acidobacteriota</taxon>
        <taxon>Terriglobia</taxon>
        <taxon>Terriglobales</taxon>
        <taxon>Acidobacteriaceae</taxon>
        <taxon>Acidisarcina</taxon>
    </lineage>
</organism>
<comment type="function">
    <text evidence="9">Plays an essential role in type IV pili and type II pseudopili formation by proteolytically removing the leader sequence from substrate proteins and subsequently monomethylating the alpha-amino group of the newly exposed N-terminal phenylalanine.</text>
</comment>
<evidence type="ECO:0000256" key="5">
    <source>
        <dbReference type="ARBA" id="ARBA00022692"/>
    </source>
</evidence>
<dbReference type="AlphaFoldDB" id="A0A2Z5G643"/>
<evidence type="ECO:0000259" key="11">
    <source>
        <dbReference type="Pfam" id="PF01478"/>
    </source>
</evidence>
<gene>
    <name evidence="13" type="ORF">ACPOL_5465</name>
</gene>
<dbReference type="KEGG" id="abas:ACPOL_5465"/>
<feature type="domain" description="Prepilin type IV endopeptidase peptidase" evidence="11">
    <location>
        <begin position="141"/>
        <end position="256"/>
    </location>
</feature>
<keyword evidence="9" id="KW-0511">Multifunctional enzyme</keyword>
<dbReference type="EC" id="3.4.23.43" evidence="9"/>
<comment type="similarity">
    <text evidence="2 8">Belongs to the peptidase A24 family.</text>
</comment>
<dbReference type="PANTHER" id="PTHR30487">
    <property type="entry name" value="TYPE 4 PREPILIN-LIKE PROTEINS LEADER PEPTIDE-PROCESSING ENZYME"/>
    <property type="match status" value="1"/>
</dbReference>
<comment type="catalytic activity">
    <reaction evidence="9">
        <text>Typically cleaves a -Gly-|-Phe- bond to release an N-terminal, basic peptide of 5-8 residues from type IV prepilin, and then N-methylates the new N-terminal amino group, the methyl donor being S-adenosyl-L-methionine.</text>
        <dbReference type="EC" id="3.4.23.43"/>
    </reaction>
</comment>
<evidence type="ECO:0000256" key="1">
    <source>
        <dbReference type="ARBA" id="ARBA00004429"/>
    </source>
</evidence>
<dbReference type="GO" id="GO:0006465">
    <property type="term" value="P:signal peptide processing"/>
    <property type="evidence" value="ECO:0007669"/>
    <property type="project" value="TreeGrafter"/>
</dbReference>
<evidence type="ECO:0000256" key="2">
    <source>
        <dbReference type="ARBA" id="ARBA00005801"/>
    </source>
</evidence>
<dbReference type="InterPro" id="IPR050882">
    <property type="entry name" value="Prepilin_peptidase/N-MTase"/>
</dbReference>
<feature type="transmembrane region" description="Helical" evidence="10">
    <location>
        <begin position="231"/>
        <end position="259"/>
    </location>
</feature>
<evidence type="ECO:0000256" key="7">
    <source>
        <dbReference type="ARBA" id="ARBA00023136"/>
    </source>
</evidence>
<sequence length="304" mass="33320">MVLGVQSHVFTLNDSGGEQRSWATLDLEIVAAYTRYRVPELISIFTVLAGLIFGSFLNVCISRLPQHESIVRPRSRCPVCRSPISSWDNIPILSWILLRGRCRACRSHISRRYPLIEATTAALFLLSILQFGMSFQGVAACVLCWLLLGLAAMDAETMLLPDALTVPGTALGVAYSGFYAGEHFFAWRAAGESLLAAAVAAAFIMLIRWLYWLARRREGIGLGDAKLLAMIAAWMGLWQAGLALFLAVVAAAAYGLILIALRRRLATASKLALRIPLGAFLGAGGIFALFEGMDALKWYFDLYR</sequence>
<feature type="transmembrane region" description="Helical" evidence="10">
    <location>
        <begin position="121"/>
        <end position="151"/>
    </location>
</feature>
<dbReference type="GO" id="GO:0032259">
    <property type="term" value="P:methylation"/>
    <property type="evidence" value="ECO:0007669"/>
    <property type="project" value="UniProtKB-KW"/>
</dbReference>
<keyword evidence="4" id="KW-0997">Cell inner membrane</keyword>
<dbReference type="Pfam" id="PF01478">
    <property type="entry name" value="Peptidase_A24"/>
    <property type="match status" value="1"/>
</dbReference>
<dbReference type="RefSeq" id="WP_161557552.1">
    <property type="nucleotide sequence ID" value="NZ_CP030840.1"/>
</dbReference>
<dbReference type="EC" id="2.1.1.-" evidence="9"/>
<keyword evidence="7 10" id="KW-0472">Membrane</keyword>
<evidence type="ECO:0000313" key="14">
    <source>
        <dbReference type="Proteomes" id="UP000253606"/>
    </source>
</evidence>
<feature type="domain" description="Prepilin peptidase A24 N-terminal" evidence="12">
    <location>
        <begin position="49"/>
        <end position="131"/>
    </location>
</feature>
<evidence type="ECO:0000313" key="13">
    <source>
        <dbReference type="EMBL" id="AXC14713.1"/>
    </source>
</evidence>
<evidence type="ECO:0000256" key="9">
    <source>
        <dbReference type="RuleBase" id="RU003794"/>
    </source>
</evidence>
<keyword evidence="9" id="KW-0378">Hydrolase</keyword>
<proteinExistence type="inferred from homology"/>
<feature type="transmembrane region" description="Helical" evidence="10">
    <location>
        <begin position="193"/>
        <end position="211"/>
    </location>
</feature>
<keyword evidence="5 9" id="KW-0812">Transmembrane</keyword>
<dbReference type="Proteomes" id="UP000253606">
    <property type="component" value="Chromosome"/>
</dbReference>
<dbReference type="Gene3D" id="1.20.120.1220">
    <property type="match status" value="1"/>
</dbReference>
<feature type="transmembrane region" description="Helical" evidence="10">
    <location>
        <begin position="163"/>
        <end position="181"/>
    </location>
</feature>
<evidence type="ECO:0000256" key="4">
    <source>
        <dbReference type="ARBA" id="ARBA00022519"/>
    </source>
</evidence>
<keyword evidence="9" id="KW-0808">Transferase</keyword>
<dbReference type="GO" id="GO:0008168">
    <property type="term" value="F:methyltransferase activity"/>
    <property type="evidence" value="ECO:0007669"/>
    <property type="project" value="UniProtKB-KW"/>
</dbReference>
<dbReference type="GO" id="GO:0005886">
    <property type="term" value="C:plasma membrane"/>
    <property type="evidence" value="ECO:0007669"/>
    <property type="project" value="UniProtKB-SubCell"/>
</dbReference>
<dbReference type="PANTHER" id="PTHR30487:SF0">
    <property type="entry name" value="PREPILIN LEADER PEPTIDASE_N-METHYLTRANSFERASE-RELATED"/>
    <property type="match status" value="1"/>
</dbReference>
<comment type="subcellular location">
    <subcellularLocation>
        <location evidence="1">Cell inner membrane</location>
        <topology evidence="1">Multi-pass membrane protein</topology>
    </subcellularLocation>
    <subcellularLocation>
        <location evidence="9">Cell membrane</location>
        <topology evidence="9">Multi-pass membrane protein</topology>
    </subcellularLocation>
</comment>
<dbReference type="InterPro" id="IPR014032">
    <property type="entry name" value="Peptidase_A24A_bac"/>
</dbReference>
<feature type="transmembrane region" description="Helical" evidence="10">
    <location>
        <begin position="271"/>
        <end position="290"/>
    </location>
</feature>
<reference evidence="13 14" key="1">
    <citation type="journal article" date="2018" name="Front. Microbiol.">
        <title>Hydrolytic Capabilities as a Key to Environmental Success: Chitinolytic and Cellulolytic Acidobacteria From Acidic Sub-arctic Soils and Boreal Peatlands.</title>
        <authorList>
            <person name="Belova S.E."/>
            <person name="Ravin N.V."/>
            <person name="Pankratov T.A."/>
            <person name="Rakitin A.L."/>
            <person name="Ivanova A.A."/>
            <person name="Beletsky A.V."/>
            <person name="Mardanov A.V."/>
            <person name="Sinninghe Damste J.S."/>
            <person name="Dedysh S.N."/>
        </authorList>
    </citation>
    <scope>NUCLEOTIDE SEQUENCE [LARGE SCALE GENOMIC DNA]</scope>
    <source>
        <strain evidence="13 14">SBC82</strain>
    </source>
</reference>
<dbReference type="InterPro" id="IPR010627">
    <property type="entry name" value="Prepilin_pept_A24_N"/>
</dbReference>
<keyword evidence="3" id="KW-1003">Cell membrane</keyword>
<keyword evidence="9" id="KW-0645">Protease</keyword>
<evidence type="ECO:0000256" key="10">
    <source>
        <dbReference type="SAM" id="Phobius"/>
    </source>
</evidence>
<dbReference type="GO" id="GO:0004190">
    <property type="term" value="F:aspartic-type endopeptidase activity"/>
    <property type="evidence" value="ECO:0007669"/>
    <property type="project" value="UniProtKB-EC"/>
</dbReference>
<evidence type="ECO:0000256" key="8">
    <source>
        <dbReference type="RuleBase" id="RU003793"/>
    </source>
</evidence>
<dbReference type="InterPro" id="IPR000045">
    <property type="entry name" value="Prepilin_IV_endopep_pep"/>
</dbReference>